<dbReference type="PATRIC" id="fig|743698.3.peg.1113"/>
<proteinExistence type="predicted"/>
<accession>A0A0H3XJ92</accession>
<dbReference type="RefSeq" id="WP_047791839.1">
    <property type="nucleotide sequence ID" value="NZ_CP011856.1"/>
</dbReference>
<dbReference type="EMBL" id="CP011856">
    <property type="protein sequence ID" value="AKM54655.1"/>
    <property type="molecule type" value="Genomic_DNA"/>
</dbReference>
<keyword evidence="2" id="KW-1185">Reference proteome</keyword>
<evidence type="ECO:0000313" key="2">
    <source>
        <dbReference type="Proteomes" id="UP000035661"/>
    </source>
</evidence>
<protein>
    <submittedName>
        <fullName evidence="1">Uncharacterized protein</fullName>
    </submittedName>
</protein>
<evidence type="ECO:0000313" key="1">
    <source>
        <dbReference type="EMBL" id="AKM54655.1"/>
    </source>
</evidence>
<gene>
    <name evidence="1" type="ORF">SERIO_v1c11020</name>
</gene>
<dbReference type="Proteomes" id="UP000035661">
    <property type="component" value="Chromosome"/>
</dbReference>
<reference evidence="1 2" key="1">
    <citation type="journal article" date="2015" name="Genome Biol. Evol.">
        <title>Found and Lost: The Fates of Horizontally Acquired Genes in Arthropod-Symbiotic Spiroplasma.</title>
        <authorList>
            <person name="Lo W.S."/>
            <person name="Gasparich G.E."/>
            <person name="Kuo C.H."/>
        </authorList>
    </citation>
    <scope>NUCLEOTIDE SEQUENCE [LARGE SCALE GENOMIC DNA]</scope>
    <source>
        <strain evidence="2">TDA-040725-5</strain>
    </source>
</reference>
<reference evidence="2" key="2">
    <citation type="submission" date="2015-06" db="EMBL/GenBank/DDBJ databases">
        <title>Complete genome sequence of Spiroplasma eriocheiris TDA-040725-5 (DSM 21848).</title>
        <authorList>
            <person name="Lo W.-S."/>
            <person name="Kuo C.-H."/>
        </authorList>
    </citation>
    <scope>NUCLEOTIDE SEQUENCE [LARGE SCALE GENOMIC DNA]</scope>
    <source>
        <strain evidence="2">TDA-040725-5</strain>
    </source>
</reference>
<organism evidence="1 2">
    <name type="scientific">Spiroplasma eriocheiris</name>
    <dbReference type="NCBI Taxonomy" id="315358"/>
    <lineage>
        <taxon>Bacteria</taxon>
        <taxon>Bacillati</taxon>
        <taxon>Mycoplasmatota</taxon>
        <taxon>Mollicutes</taxon>
        <taxon>Entomoplasmatales</taxon>
        <taxon>Spiroplasmataceae</taxon>
        <taxon>Spiroplasma</taxon>
    </lineage>
</organism>
<dbReference type="KEGG" id="seri:SERIO_v1c11020"/>
<name>A0A0H3XJ92_9MOLU</name>
<dbReference type="STRING" id="315358.SERIO_v1c11020"/>
<sequence length="430" mass="50638">MLSTNLFTDSLYVENSREFLATNKINLALDFASSVYPFANGDNKFAIPFYFRPNIGNLAAWFDDNGNPTSKYYSIHNHRSHFEYDWLFDEYPNLNFNFNHMRVSFNFNNKKGCLLNSDLLATNSETLLATKNHQLSYGNWAKEVIPTTCLNNDNWNQIAVVVSLDYNDNNALVAKNSYQEIYWNLTPQLVDTPNLVINALFKYKNFNENNQQFDYQKSLLKDELTFTYYNKITDPSIPSLFYFDNNFNYNLEDCKKYPNDIITKIDKLRTKLPNPNLTLSVTTYILSSTTKYNFNKITGYLKYYNQHFYHYFSNNTIYNSQKQRVEITENMVTNNSLLIDPFLAHEELLLQTVIPTLGIIINQKIVFDNHNFHNLVTISVPFQKKSFFNNFINPPATIFLINNDRLAYYYNQPFDDNQYANFVQDFYFQN</sequence>
<dbReference type="AlphaFoldDB" id="A0A0H3XJ92"/>